<dbReference type="EC" id="1.14.11.17" evidence="7"/>
<organism evidence="7 8">
    <name type="scientific">Roseovarius tolerans</name>
    <dbReference type="NCBI Taxonomy" id="74031"/>
    <lineage>
        <taxon>Bacteria</taxon>
        <taxon>Pseudomonadati</taxon>
        <taxon>Pseudomonadota</taxon>
        <taxon>Alphaproteobacteria</taxon>
        <taxon>Rhodobacterales</taxon>
        <taxon>Roseobacteraceae</taxon>
        <taxon>Roseovarius</taxon>
    </lineage>
</organism>
<evidence type="ECO:0000256" key="3">
    <source>
        <dbReference type="ARBA" id="ARBA00022964"/>
    </source>
</evidence>
<dbReference type="Pfam" id="PF02668">
    <property type="entry name" value="TauD"/>
    <property type="match status" value="1"/>
</dbReference>
<sequence>MTTEYAKLPPLDPSRTATIEAFGARIAALEPIGAQVSGTDLAAETAPPRDVLDALEMEMAQRGFLVFRNETEIGHEAFLRASCWWGGRELHSTHGIHPATPDGNPHIFRLSNDRRHGIPDVGPQWHNDGSFIPATFSHSGYHIIRPPERGGGTHFAHQGIAHDALPEETRERWARLSSVNSASGVVHPMVHTHPLTGRNCIWLHLGMTGAIIEKLPEAEGFRLLDADEMTEVCHTYNDILNAGLENGYATTFEYRQNDCVFIDNLAVAHRAAPEAHMPAEQQGLRIMHRSTTRGTHPLAPGFGLPQHVEIDGGNPFGSGVWQGGGIGFRWEEGIPMRN</sequence>
<evidence type="ECO:0000313" key="8">
    <source>
        <dbReference type="Proteomes" id="UP000037046"/>
    </source>
</evidence>
<feature type="domain" description="TauD/TfdA-like" evidence="6">
    <location>
        <begin position="28"/>
        <end position="290"/>
    </location>
</feature>
<dbReference type="SUPFAM" id="SSF51197">
    <property type="entry name" value="Clavaminate synthase-like"/>
    <property type="match status" value="1"/>
</dbReference>
<keyword evidence="3 7" id="KW-0223">Dioxygenase</keyword>
<gene>
    <name evidence="7" type="primary">tauD</name>
    <name evidence="7" type="ORF">ROTO_27240</name>
</gene>
<dbReference type="RefSeq" id="WP_050663579.1">
    <property type="nucleotide sequence ID" value="NZ_CP118494.1"/>
</dbReference>
<evidence type="ECO:0000256" key="2">
    <source>
        <dbReference type="ARBA" id="ARBA00022723"/>
    </source>
</evidence>
<evidence type="ECO:0000256" key="4">
    <source>
        <dbReference type="ARBA" id="ARBA00023002"/>
    </source>
</evidence>
<keyword evidence="4 7" id="KW-0560">Oxidoreductase</keyword>
<dbReference type="OrthoDB" id="7209371at2"/>
<reference evidence="8" key="1">
    <citation type="submission" date="2015-07" db="EMBL/GenBank/DDBJ databases">
        <title>Draft Genome Sequence of Roseovarius tolerans EL-164, a producer of N-Acylated Alanine Methyl Esters (NAMEs).</title>
        <authorList>
            <person name="Voget S."/>
            <person name="Bruns H."/>
            <person name="Wagner-Doebler I."/>
            <person name="Schulz S."/>
            <person name="Daniel R."/>
        </authorList>
    </citation>
    <scope>NUCLEOTIDE SEQUENCE [LARGE SCALE GENOMIC DNA]</scope>
    <source>
        <strain evidence="8">EL-164</strain>
    </source>
</reference>
<keyword evidence="8" id="KW-1185">Reference proteome</keyword>
<evidence type="ECO:0000259" key="6">
    <source>
        <dbReference type="Pfam" id="PF02668"/>
    </source>
</evidence>
<dbReference type="Proteomes" id="UP000037046">
    <property type="component" value="Unassembled WGS sequence"/>
</dbReference>
<evidence type="ECO:0000313" key="7">
    <source>
        <dbReference type="EMBL" id="KNX40719.1"/>
    </source>
</evidence>
<protein>
    <submittedName>
        <fullName evidence="7">Alpha-ketoglutarate-dependent taurine dioxygenase</fullName>
        <ecNumber evidence="7">1.14.11.17</ecNumber>
    </submittedName>
</protein>
<proteinExistence type="inferred from homology"/>
<dbReference type="Gene3D" id="3.60.130.10">
    <property type="entry name" value="Clavaminate synthase-like"/>
    <property type="match status" value="1"/>
</dbReference>
<dbReference type="GO" id="GO:0046872">
    <property type="term" value="F:metal ion binding"/>
    <property type="evidence" value="ECO:0007669"/>
    <property type="project" value="UniProtKB-KW"/>
</dbReference>
<accession>A0A0L6CSG6</accession>
<dbReference type="PATRIC" id="fig|74031.6.peg.2774"/>
<keyword evidence="5" id="KW-0408">Iron</keyword>
<dbReference type="GO" id="GO:0000908">
    <property type="term" value="F:taurine dioxygenase activity"/>
    <property type="evidence" value="ECO:0007669"/>
    <property type="project" value="UniProtKB-EC"/>
</dbReference>
<dbReference type="STRING" id="74031.SAMN04488077_107116"/>
<evidence type="ECO:0000256" key="5">
    <source>
        <dbReference type="ARBA" id="ARBA00023004"/>
    </source>
</evidence>
<dbReference type="PANTHER" id="PTHR43779:SF3">
    <property type="entry name" value="(3R)-3-[(CARBOXYMETHYL)AMINO]FATTY ACID OXYGENASE_DECARBOXYLASE"/>
    <property type="match status" value="1"/>
</dbReference>
<keyword evidence="2" id="KW-0479">Metal-binding</keyword>
<name>A0A0L6CSG6_9RHOB</name>
<comment type="caution">
    <text evidence="7">The sequence shown here is derived from an EMBL/GenBank/DDBJ whole genome shotgun (WGS) entry which is preliminary data.</text>
</comment>
<comment type="similarity">
    <text evidence="1">Belongs to the TfdA dioxygenase family.</text>
</comment>
<dbReference type="EMBL" id="LGVV01000042">
    <property type="protein sequence ID" value="KNX40719.1"/>
    <property type="molecule type" value="Genomic_DNA"/>
</dbReference>
<dbReference type="AlphaFoldDB" id="A0A0L6CSG6"/>
<dbReference type="InterPro" id="IPR042098">
    <property type="entry name" value="TauD-like_sf"/>
</dbReference>
<dbReference type="InterPro" id="IPR051178">
    <property type="entry name" value="TfdA_dioxygenase"/>
</dbReference>
<evidence type="ECO:0000256" key="1">
    <source>
        <dbReference type="ARBA" id="ARBA00005896"/>
    </source>
</evidence>
<dbReference type="PANTHER" id="PTHR43779">
    <property type="entry name" value="DIOXYGENASE RV0097-RELATED"/>
    <property type="match status" value="1"/>
</dbReference>
<dbReference type="InterPro" id="IPR003819">
    <property type="entry name" value="TauD/TfdA-like"/>
</dbReference>